<comment type="caution">
    <text evidence="3">The sequence shown here is derived from an EMBL/GenBank/DDBJ whole genome shotgun (WGS) entry which is preliminary data.</text>
</comment>
<proteinExistence type="predicted"/>
<keyword evidence="4" id="KW-1185">Reference proteome</keyword>
<reference evidence="3 4" key="1">
    <citation type="submission" date="2006-02" db="EMBL/GenBank/DDBJ databases">
        <authorList>
            <person name="Moran M.A."/>
            <person name="Kjelleberg S."/>
            <person name="Egan S."/>
            <person name="Saunders N."/>
            <person name="Thomas T."/>
            <person name="Ferriera S."/>
            <person name="Johnson J."/>
            <person name="Kravitz S."/>
            <person name="Halpern A."/>
            <person name="Remington K."/>
            <person name="Beeson K."/>
            <person name="Tran B."/>
            <person name="Rogers Y.-H."/>
            <person name="Friedman R."/>
            <person name="Venter J.C."/>
        </authorList>
    </citation>
    <scope>NUCLEOTIDE SEQUENCE [LARGE SCALE GENOMIC DNA]</scope>
    <source>
        <strain evidence="3 4">D2</strain>
    </source>
</reference>
<sequence length="144" mass="15772">MLISERLNTLELTIKSSQDVNDKPATVQTSETRQLEEDKVDISEEALAASANEKNDKPTLPAHIQAIVDQVKKLKQMLEEAKTILLNLSQNNQLTDEQKSVLLKQKQSEVLSLQGAVQIAVSALRDALKEAGISDPSLILDALS</sequence>
<protein>
    <submittedName>
        <fullName evidence="3">Uncharacterized protein</fullName>
    </submittedName>
</protein>
<evidence type="ECO:0000313" key="3">
    <source>
        <dbReference type="EMBL" id="EAR29044.1"/>
    </source>
</evidence>
<dbReference type="OrthoDB" id="6316243at2"/>
<dbReference type="RefSeq" id="WP_009838305.1">
    <property type="nucleotide sequence ID" value="NZ_AAOH01000003.1"/>
</dbReference>
<dbReference type="STRING" id="87626.PTD2_08369"/>
<evidence type="ECO:0000256" key="1">
    <source>
        <dbReference type="SAM" id="Coils"/>
    </source>
</evidence>
<dbReference type="Proteomes" id="UP000006201">
    <property type="component" value="Unassembled WGS sequence"/>
</dbReference>
<accession>A4C8X9</accession>
<evidence type="ECO:0000256" key="2">
    <source>
        <dbReference type="SAM" id="MobiDB-lite"/>
    </source>
</evidence>
<dbReference type="HOGENOM" id="CLU_1794841_0_0_6"/>
<gene>
    <name evidence="3" type="ORF">PTD2_08369</name>
</gene>
<dbReference type="AlphaFoldDB" id="A4C8X9"/>
<evidence type="ECO:0000313" key="4">
    <source>
        <dbReference type="Proteomes" id="UP000006201"/>
    </source>
</evidence>
<dbReference type="EMBL" id="AAOH01000003">
    <property type="protein sequence ID" value="EAR29044.1"/>
    <property type="molecule type" value="Genomic_DNA"/>
</dbReference>
<name>A4C8X9_9GAMM</name>
<feature type="region of interest" description="Disordered" evidence="2">
    <location>
        <begin position="21"/>
        <end position="40"/>
    </location>
</feature>
<keyword evidence="1" id="KW-0175">Coiled coil</keyword>
<organism evidence="3 4">
    <name type="scientific">Pseudoalteromonas tunicata D2</name>
    <dbReference type="NCBI Taxonomy" id="87626"/>
    <lineage>
        <taxon>Bacteria</taxon>
        <taxon>Pseudomonadati</taxon>
        <taxon>Pseudomonadota</taxon>
        <taxon>Gammaproteobacteria</taxon>
        <taxon>Alteromonadales</taxon>
        <taxon>Pseudoalteromonadaceae</taxon>
        <taxon>Pseudoalteromonas</taxon>
    </lineage>
</organism>
<feature type="coiled-coil region" evidence="1">
    <location>
        <begin position="64"/>
        <end position="91"/>
    </location>
</feature>